<comment type="subcellular location">
    <subcellularLocation>
        <location evidence="1">Cell outer membrane</location>
    </subcellularLocation>
</comment>
<feature type="non-terminal residue" evidence="5">
    <location>
        <position position="1"/>
    </location>
</feature>
<sequence>INNTDTNSPPFVPPVSVAGVTIPAPSGRDQQNFPGTAYQRQQSISLSHTHVFSPALLLQLRGQLARYVTDSESGNVGINANTAFGGPANVNTSTPGTTGLALLQFQNGGYANLGDAFALPTAYWDTNYQYGGTFTWVKGRHSIRFGAALLRRDWSTFQVLFKGNFLVNSVQTNSTGTGAGTGGNSFASLLTGYYNQTTRNMALVAPQYRDWEMGEFFQDDWRVTRRLTLNIGLRYDIFTPIKEKHNALSNFDPTNAAALAGGQVQVAGAGGVSDTVNIATQYRDIQPRVGFAATLGHGMVLRGGFGTSYWPNNVASPANLKNAPLVATYTINQTPAIPTLRLSGSVPPPTPNPTCLSAACGAPAGSNFTVAAGTQVDYHYTLAYMVNMMLEKEFGANVLSVGYVGEPVRHLGRTVPNMNTNLPPLGPGGCGITTPVAFPSPCQPYFNQLPFLNSVQLLETNGISNYNALQVQFQRRYSAGLTFAANYTFSQALSDVGGPGGA</sequence>
<dbReference type="Proteomes" id="UP000567293">
    <property type="component" value="Unassembled WGS sequence"/>
</dbReference>
<protein>
    <submittedName>
        <fullName evidence="5">TonB-dependent receptor</fullName>
    </submittedName>
</protein>
<dbReference type="Pfam" id="PF25183">
    <property type="entry name" value="OMP_b-brl_4"/>
    <property type="match status" value="1"/>
</dbReference>
<evidence type="ECO:0000313" key="6">
    <source>
        <dbReference type="Proteomes" id="UP000567293"/>
    </source>
</evidence>
<name>A0A7V8SV30_9BACT</name>
<dbReference type="EMBL" id="JACDQQ010000033">
    <property type="protein sequence ID" value="MBA0083416.1"/>
    <property type="molecule type" value="Genomic_DNA"/>
</dbReference>
<evidence type="ECO:0000256" key="1">
    <source>
        <dbReference type="ARBA" id="ARBA00004442"/>
    </source>
</evidence>
<gene>
    <name evidence="5" type="ORF">HRJ53_00310</name>
</gene>
<dbReference type="SUPFAM" id="SSF56935">
    <property type="entry name" value="Porins"/>
    <property type="match status" value="1"/>
</dbReference>
<organism evidence="5 6">
    <name type="scientific">Candidatus Acidiferrum panamense</name>
    <dbReference type="NCBI Taxonomy" id="2741543"/>
    <lineage>
        <taxon>Bacteria</taxon>
        <taxon>Pseudomonadati</taxon>
        <taxon>Acidobacteriota</taxon>
        <taxon>Terriglobia</taxon>
        <taxon>Candidatus Acidiferrales</taxon>
        <taxon>Candidatus Acidiferrum</taxon>
    </lineage>
</organism>
<proteinExistence type="predicted"/>
<feature type="non-terminal residue" evidence="5">
    <location>
        <position position="502"/>
    </location>
</feature>
<evidence type="ECO:0000259" key="4">
    <source>
        <dbReference type="Pfam" id="PF25183"/>
    </source>
</evidence>
<dbReference type="InterPro" id="IPR057601">
    <property type="entry name" value="Oar-like_b-barrel"/>
</dbReference>
<accession>A0A7V8SV30</accession>
<reference evidence="5" key="1">
    <citation type="submission" date="2020-06" db="EMBL/GenBank/DDBJ databases">
        <title>Legume-microbial interactions unlock mineral nutrients during tropical forest succession.</title>
        <authorList>
            <person name="Epihov D.Z."/>
        </authorList>
    </citation>
    <scope>NUCLEOTIDE SEQUENCE [LARGE SCALE GENOMIC DNA]</scope>
    <source>
        <strain evidence="5">Pan2503</strain>
    </source>
</reference>
<keyword evidence="5" id="KW-0675">Receptor</keyword>
<comment type="caution">
    <text evidence="5">The sequence shown here is derived from an EMBL/GenBank/DDBJ whole genome shotgun (WGS) entry which is preliminary data.</text>
</comment>
<dbReference type="Gene3D" id="2.40.170.20">
    <property type="entry name" value="TonB-dependent receptor, beta-barrel domain"/>
    <property type="match status" value="1"/>
</dbReference>
<dbReference type="GO" id="GO:0009279">
    <property type="term" value="C:cell outer membrane"/>
    <property type="evidence" value="ECO:0007669"/>
    <property type="project" value="UniProtKB-SubCell"/>
</dbReference>
<keyword evidence="2" id="KW-0472">Membrane</keyword>
<evidence type="ECO:0000256" key="3">
    <source>
        <dbReference type="ARBA" id="ARBA00023237"/>
    </source>
</evidence>
<dbReference type="InterPro" id="IPR036942">
    <property type="entry name" value="Beta-barrel_TonB_sf"/>
</dbReference>
<evidence type="ECO:0000313" key="5">
    <source>
        <dbReference type="EMBL" id="MBA0083416.1"/>
    </source>
</evidence>
<keyword evidence="3" id="KW-0998">Cell outer membrane</keyword>
<feature type="domain" description="TonB-dependent transporter Oar-like beta-barrel" evidence="4">
    <location>
        <begin position="23"/>
        <end position="497"/>
    </location>
</feature>
<keyword evidence="6" id="KW-1185">Reference proteome</keyword>
<dbReference type="AlphaFoldDB" id="A0A7V8SV30"/>
<evidence type="ECO:0000256" key="2">
    <source>
        <dbReference type="ARBA" id="ARBA00023136"/>
    </source>
</evidence>